<feature type="domain" description="Lactate racemase C-terminal" evidence="2">
    <location>
        <begin position="290"/>
        <end position="423"/>
    </location>
</feature>
<organism evidence="3 10">
    <name type="scientific">Halanaerobium congolense</name>
    <dbReference type="NCBI Taxonomy" id="54121"/>
    <lineage>
        <taxon>Bacteria</taxon>
        <taxon>Bacillati</taxon>
        <taxon>Bacillota</taxon>
        <taxon>Clostridia</taxon>
        <taxon>Halanaerobiales</taxon>
        <taxon>Halanaerobiaceae</taxon>
        <taxon>Halanaerobium</taxon>
    </lineage>
</organism>
<dbReference type="Proteomes" id="UP000199519">
    <property type="component" value="Unassembled WGS sequence"/>
</dbReference>
<dbReference type="InterPro" id="IPR043166">
    <property type="entry name" value="LarA-like_C"/>
</dbReference>
<dbReference type="EMBL" id="FOHG01000007">
    <property type="protein sequence ID" value="SES81405.1"/>
    <property type="molecule type" value="Genomic_DNA"/>
</dbReference>
<evidence type="ECO:0000313" key="9">
    <source>
        <dbReference type="Proteomes" id="UP000295472"/>
    </source>
</evidence>
<reference evidence="7 8" key="1">
    <citation type="submission" date="2016-10" db="EMBL/GenBank/DDBJ databases">
        <authorList>
            <person name="Varghese N."/>
            <person name="Submissions S."/>
        </authorList>
    </citation>
    <scope>NUCLEOTIDE SEQUENCE [LARGE SCALE GENOMIC DNA]</scope>
    <source>
        <strain evidence="3 10">WG10</strain>
        <strain evidence="4 8">WG2</strain>
        <strain evidence="5 7">WG5</strain>
    </source>
</reference>
<evidence type="ECO:0000313" key="4">
    <source>
        <dbReference type="EMBL" id="SDF12658.1"/>
    </source>
</evidence>
<evidence type="ECO:0000313" key="3">
    <source>
        <dbReference type="EMBL" id="SDD23068.1"/>
    </source>
</evidence>
<accession>A0A1G6T204</accession>
<dbReference type="PANTHER" id="PTHR33171">
    <property type="entry name" value="LAR_N DOMAIN-CONTAINING PROTEIN"/>
    <property type="match status" value="1"/>
</dbReference>
<feature type="domain" description="LarA-like N-terminal" evidence="1">
    <location>
        <begin position="9"/>
        <end position="221"/>
    </location>
</feature>
<dbReference type="Proteomes" id="UP000198612">
    <property type="component" value="Unassembled WGS sequence"/>
</dbReference>
<dbReference type="InterPro" id="IPR047926">
    <property type="entry name" value="Ni_dep_LarA"/>
</dbReference>
<evidence type="ECO:0000259" key="1">
    <source>
        <dbReference type="Pfam" id="PF09861"/>
    </source>
</evidence>
<dbReference type="InterPro" id="IPR048520">
    <property type="entry name" value="LarA_C"/>
</dbReference>
<dbReference type="GO" id="GO:0050043">
    <property type="term" value="F:lactate racemase activity"/>
    <property type="evidence" value="ECO:0007669"/>
    <property type="project" value="InterPro"/>
</dbReference>
<evidence type="ECO:0000313" key="6">
    <source>
        <dbReference type="EMBL" id="TDX45444.1"/>
    </source>
</evidence>
<protein>
    <submittedName>
        <fullName evidence="3">Nickel-dependent lactate racemase</fullName>
    </submittedName>
</protein>
<evidence type="ECO:0000259" key="2">
    <source>
        <dbReference type="Pfam" id="PF21113"/>
    </source>
</evidence>
<dbReference type="EMBL" id="FMYT01000036">
    <property type="protein sequence ID" value="SDD23068.1"/>
    <property type="molecule type" value="Genomic_DNA"/>
</dbReference>
<sequence length="436" mass="48414">MSDIINVPYGNESLKIDVSNINIKQVITPKDVNLPDDLEFEIQKALNNPIGSGKISDIVASETKNSKKVESTEELDVVIISDDNTRLTPSNLILPPILKEMETAGISRDKIKIVMALGTHRDMTEKEMIDKVGKYVYNNYNIVNHNYYNKNKLEDLGTTEYGTPILINKDVYEADIVIGIGSIVPHHIPGFSGGAKIIQPGVSGSLTTAYTHLLSVRKRRSFLGYIENPVREEMEDIARKVGANYIFNTVLSREGDFYKCFFGDVAEAFREGVKASQEVYEVEIDSTSPVTLAGSFPCNIEFWQAHKSLYPGDMITEDDGMLIVLTPAYEGVSVTHSGMLEYTSLRPEVINKMVENDEIEDKVAAALAMAWSKITDRLDVVLVSEGINKETAAALNFKYADSVEKALKIAEEKYGENFSMNVLTHAPDTLPILNNK</sequence>
<proteinExistence type="predicted"/>
<dbReference type="InterPro" id="IPR018657">
    <property type="entry name" value="LarA-like_N"/>
</dbReference>
<evidence type="ECO:0000313" key="10">
    <source>
        <dbReference type="Proteomes" id="UP000324896"/>
    </source>
</evidence>
<evidence type="ECO:0000313" key="5">
    <source>
        <dbReference type="EMBL" id="SES81405.1"/>
    </source>
</evidence>
<evidence type="ECO:0000313" key="7">
    <source>
        <dbReference type="Proteomes" id="UP000198612"/>
    </source>
</evidence>
<dbReference type="EMBL" id="FNBJ01000006">
    <property type="protein sequence ID" value="SDF12658.1"/>
    <property type="molecule type" value="Genomic_DNA"/>
</dbReference>
<gene>
    <name evidence="6" type="ORF">C7954_10711</name>
    <name evidence="3" type="ORF">SAMN04488597_1366</name>
    <name evidence="4" type="ORF">SAMN04488598_106101</name>
    <name evidence="5" type="ORF">SAMN04515652_1072</name>
</gene>
<reference evidence="6 9" key="2">
    <citation type="submission" date="2019-03" db="EMBL/GenBank/DDBJ databases">
        <title>Subsurface microbial communities from deep shales in Ohio and West Virginia, USA.</title>
        <authorList>
            <person name="Wrighton K."/>
        </authorList>
    </citation>
    <scope>NUCLEOTIDE SEQUENCE [LARGE SCALE GENOMIC DNA]</scope>
    <source>
        <strain evidence="6 9">DSMZ 11287</strain>
    </source>
</reference>
<dbReference type="Pfam" id="PF09861">
    <property type="entry name" value="Lar_N"/>
    <property type="match status" value="1"/>
</dbReference>
<dbReference type="Proteomes" id="UP000295472">
    <property type="component" value="Unassembled WGS sequence"/>
</dbReference>
<dbReference type="OrthoDB" id="9770545at2"/>
<dbReference type="GeneID" id="57012168"/>
<dbReference type="RefSeq" id="WP_073159518.1">
    <property type="nucleotide sequence ID" value="NZ_FMYT01000036.1"/>
</dbReference>
<dbReference type="Gene3D" id="3.40.50.11440">
    <property type="match status" value="1"/>
</dbReference>
<dbReference type="NCBIfam" id="NF033504">
    <property type="entry name" value="Ni_dep_LarA"/>
    <property type="match status" value="1"/>
</dbReference>
<dbReference type="EMBL" id="SOEF01000007">
    <property type="protein sequence ID" value="TDX45444.1"/>
    <property type="molecule type" value="Genomic_DNA"/>
</dbReference>
<dbReference type="Gene3D" id="3.90.226.30">
    <property type="match status" value="1"/>
</dbReference>
<dbReference type="InterPro" id="IPR048068">
    <property type="entry name" value="LarA-like"/>
</dbReference>
<dbReference type="Pfam" id="PF21113">
    <property type="entry name" value="LarA_C"/>
    <property type="match status" value="1"/>
</dbReference>
<keyword evidence="8" id="KW-1185">Reference proteome</keyword>
<evidence type="ECO:0000313" key="8">
    <source>
        <dbReference type="Proteomes" id="UP000199519"/>
    </source>
</evidence>
<dbReference type="PANTHER" id="PTHR33171:SF17">
    <property type="entry name" value="LARA-LIKE N-TERMINAL DOMAIN-CONTAINING PROTEIN"/>
    <property type="match status" value="1"/>
</dbReference>
<name>A0A1G6T204_9FIRM</name>
<dbReference type="Proteomes" id="UP000324896">
    <property type="component" value="Unassembled WGS sequence"/>
</dbReference>
<dbReference type="AlphaFoldDB" id="A0A1G6T204"/>